<dbReference type="Pfam" id="PF20408">
    <property type="entry name" value="Abhydrolase_11"/>
    <property type="match status" value="1"/>
</dbReference>
<gene>
    <name evidence="2" type="ORF">HU747_02035</name>
</gene>
<dbReference type="EMBL" id="JABWRS010000001">
    <property type="protein sequence ID" value="MBC3474369.1"/>
    <property type="molecule type" value="Genomic_DNA"/>
</dbReference>
<dbReference type="GO" id="GO:0016787">
    <property type="term" value="F:hydrolase activity"/>
    <property type="evidence" value="ECO:0007669"/>
    <property type="project" value="UniProtKB-KW"/>
</dbReference>
<dbReference type="Proteomes" id="UP000628086">
    <property type="component" value="Unassembled WGS sequence"/>
</dbReference>
<organism evidence="2 3">
    <name type="scientific">Pseudomonas taiwanensis</name>
    <dbReference type="NCBI Taxonomy" id="470150"/>
    <lineage>
        <taxon>Bacteria</taxon>
        <taxon>Pseudomonadati</taxon>
        <taxon>Pseudomonadota</taxon>
        <taxon>Gammaproteobacteria</taxon>
        <taxon>Pseudomonadales</taxon>
        <taxon>Pseudomonadaceae</taxon>
        <taxon>Pseudomonas</taxon>
    </lineage>
</organism>
<name>A0ABR6V1R8_9PSED</name>
<dbReference type="Gene3D" id="3.40.50.1820">
    <property type="entry name" value="alpha/beta hydrolase"/>
    <property type="match status" value="1"/>
</dbReference>
<sequence length="211" mass="22522">MKWPGVELLADLRLPTNTQALVIFAHGSGSGRLSARNQYVADVLASRGLGSLLFDLLTEQEQRLDNQTAALRFDIPLLAKRLTDVIDWVGQDPDLASLRIGVFGASTGAAAALCAAAERPEVVAAVVSRGGRTDLAGEALKRVQAPTLQIVGGRDVQVLELNRQASRMLLCEHRLEVVAGASHLFEEPGTLTEVAVLAGDWFVTHLQAPSP</sequence>
<keyword evidence="3" id="KW-1185">Reference proteome</keyword>
<comment type="caution">
    <text evidence="2">The sequence shown here is derived from an EMBL/GenBank/DDBJ whole genome shotgun (WGS) entry which is preliminary data.</text>
</comment>
<dbReference type="InterPro" id="IPR029058">
    <property type="entry name" value="AB_hydrolase_fold"/>
</dbReference>
<evidence type="ECO:0000259" key="1">
    <source>
        <dbReference type="Pfam" id="PF20408"/>
    </source>
</evidence>
<protein>
    <submittedName>
        <fullName evidence="2">Dienelactone hydrolase family protein</fullName>
    </submittedName>
</protein>
<proteinExistence type="predicted"/>
<dbReference type="SUPFAM" id="SSF53474">
    <property type="entry name" value="alpha/beta-Hydrolases"/>
    <property type="match status" value="1"/>
</dbReference>
<evidence type="ECO:0000313" key="3">
    <source>
        <dbReference type="Proteomes" id="UP000628086"/>
    </source>
</evidence>
<keyword evidence="2" id="KW-0378">Hydrolase</keyword>
<dbReference type="PANTHER" id="PTHR22946">
    <property type="entry name" value="DIENELACTONE HYDROLASE DOMAIN-CONTAINING PROTEIN-RELATED"/>
    <property type="match status" value="1"/>
</dbReference>
<dbReference type="InterPro" id="IPR050261">
    <property type="entry name" value="FrsA_esterase"/>
</dbReference>
<reference evidence="2 3" key="1">
    <citation type="journal article" date="2020" name="Microorganisms">
        <title>Reliable Identification of Environmental Pseudomonas Isolates Using the rpoD Gene.</title>
        <authorList>
            <consortium name="The Broad Institute Genome Sequencing Platform"/>
            <person name="Girard L."/>
            <person name="Lood C."/>
            <person name="Rokni-Zadeh H."/>
            <person name="van Noort V."/>
            <person name="Lavigne R."/>
            <person name="De Mot R."/>
        </authorList>
    </citation>
    <scope>NUCLEOTIDE SEQUENCE [LARGE SCALE GENOMIC DNA]</scope>
    <source>
        <strain evidence="2 3">RW7P2</strain>
    </source>
</reference>
<accession>A0ABR6V1R8</accession>
<evidence type="ECO:0000313" key="2">
    <source>
        <dbReference type="EMBL" id="MBC3474369.1"/>
    </source>
</evidence>
<feature type="domain" description="KANL3/Tex30 alpha/beta hydrolase-like" evidence="1">
    <location>
        <begin position="19"/>
        <end position="187"/>
    </location>
</feature>
<dbReference type="InterPro" id="IPR046879">
    <property type="entry name" value="KANL3/Tex30_Abhydrolase"/>
</dbReference>